<dbReference type="EMBL" id="JAHRHJ020000003">
    <property type="protein sequence ID" value="KAH9323379.1"/>
    <property type="molecule type" value="Genomic_DNA"/>
</dbReference>
<name>A0AA38GH14_TAXCH</name>
<evidence type="ECO:0000256" key="1">
    <source>
        <dbReference type="SAM" id="MobiDB-lite"/>
    </source>
</evidence>
<comment type="caution">
    <text evidence="2">The sequence shown here is derived from an EMBL/GenBank/DDBJ whole genome shotgun (WGS) entry which is preliminary data.</text>
</comment>
<reference evidence="2 3" key="1">
    <citation type="journal article" date="2021" name="Nat. Plants">
        <title>The Taxus genome provides insights into paclitaxel biosynthesis.</title>
        <authorList>
            <person name="Xiong X."/>
            <person name="Gou J."/>
            <person name="Liao Q."/>
            <person name="Li Y."/>
            <person name="Zhou Q."/>
            <person name="Bi G."/>
            <person name="Li C."/>
            <person name="Du R."/>
            <person name="Wang X."/>
            <person name="Sun T."/>
            <person name="Guo L."/>
            <person name="Liang H."/>
            <person name="Lu P."/>
            <person name="Wu Y."/>
            <person name="Zhang Z."/>
            <person name="Ro D.K."/>
            <person name="Shang Y."/>
            <person name="Huang S."/>
            <person name="Yan J."/>
        </authorList>
    </citation>
    <scope>NUCLEOTIDE SEQUENCE [LARGE SCALE GENOMIC DNA]</scope>
    <source>
        <strain evidence="2">Ta-2019</strain>
    </source>
</reference>
<dbReference type="AlphaFoldDB" id="A0AA38GH14"/>
<feature type="compositionally biased region" description="Basic and acidic residues" evidence="1">
    <location>
        <begin position="37"/>
        <end position="66"/>
    </location>
</feature>
<dbReference type="Proteomes" id="UP000824469">
    <property type="component" value="Unassembled WGS sequence"/>
</dbReference>
<gene>
    <name evidence="2" type="ORF">KI387_018018</name>
</gene>
<organism evidence="2 3">
    <name type="scientific">Taxus chinensis</name>
    <name type="common">Chinese yew</name>
    <name type="synonym">Taxus wallichiana var. chinensis</name>
    <dbReference type="NCBI Taxonomy" id="29808"/>
    <lineage>
        <taxon>Eukaryota</taxon>
        <taxon>Viridiplantae</taxon>
        <taxon>Streptophyta</taxon>
        <taxon>Embryophyta</taxon>
        <taxon>Tracheophyta</taxon>
        <taxon>Spermatophyta</taxon>
        <taxon>Pinopsida</taxon>
        <taxon>Pinidae</taxon>
        <taxon>Conifers II</taxon>
        <taxon>Cupressales</taxon>
        <taxon>Taxaceae</taxon>
        <taxon>Taxus</taxon>
    </lineage>
</organism>
<keyword evidence="3" id="KW-1185">Reference proteome</keyword>
<evidence type="ECO:0000313" key="2">
    <source>
        <dbReference type="EMBL" id="KAH9323379.1"/>
    </source>
</evidence>
<feature type="region of interest" description="Disordered" evidence="1">
    <location>
        <begin position="34"/>
        <end position="66"/>
    </location>
</feature>
<protein>
    <submittedName>
        <fullName evidence="2">Uncharacterized protein</fullName>
    </submittedName>
</protein>
<proteinExistence type="predicted"/>
<evidence type="ECO:0000313" key="3">
    <source>
        <dbReference type="Proteomes" id="UP000824469"/>
    </source>
</evidence>
<sequence>TKADPSTPMIPPTPSAFPIEVVKEIIREVRMLSGSDIKGESHDQREQIVEQHDKKGDFEKDFSPGKSLKEGEVVDVDIKELRRSPYFKVDKDKDETIGMSYEEIHMDDTEKIPHIEIETQYQETQLMDTFPSVE</sequence>
<accession>A0AA38GH14</accession>
<feature type="non-terminal residue" evidence="2">
    <location>
        <position position="1"/>
    </location>
</feature>